<dbReference type="Proteomes" id="UP000537718">
    <property type="component" value="Unassembled WGS sequence"/>
</dbReference>
<organism evidence="1 2">
    <name type="scientific">Pedobacter cryoconitis</name>
    <dbReference type="NCBI Taxonomy" id="188932"/>
    <lineage>
        <taxon>Bacteria</taxon>
        <taxon>Pseudomonadati</taxon>
        <taxon>Bacteroidota</taxon>
        <taxon>Sphingobacteriia</taxon>
        <taxon>Sphingobacteriales</taxon>
        <taxon>Sphingobacteriaceae</taxon>
        <taxon>Pedobacter</taxon>
    </lineage>
</organism>
<dbReference type="AlphaFoldDB" id="A0A7W8YYR0"/>
<comment type="caution">
    <text evidence="1">The sequence shown here is derived from an EMBL/GenBank/DDBJ whole genome shotgun (WGS) entry which is preliminary data.</text>
</comment>
<dbReference type="EMBL" id="JACHCF010000018">
    <property type="protein sequence ID" value="MBB5624122.1"/>
    <property type="molecule type" value="Genomic_DNA"/>
</dbReference>
<reference evidence="1 2" key="1">
    <citation type="submission" date="2020-08" db="EMBL/GenBank/DDBJ databases">
        <title>Genomic Encyclopedia of Type Strains, Phase IV (KMG-V): Genome sequencing to study the core and pangenomes of soil and plant-associated prokaryotes.</title>
        <authorList>
            <person name="Whitman W."/>
        </authorList>
    </citation>
    <scope>NUCLEOTIDE SEQUENCE [LARGE SCALE GENOMIC DNA]</scope>
    <source>
        <strain evidence="1 2">MP7CTX6</strain>
    </source>
</reference>
<evidence type="ECO:0000313" key="1">
    <source>
        <dbReference type="EMBL" id="MBB5624122.1"/>
    </source>
</evidence>
<gene>
    <name evidence="1" type="ORF">HDE69_005219</name>
</gene>
<sequence>MKGEKEEAKKYYIKALSILDYPDTADKLKALK</sequence>
<protein>
    <recommendedName>
        <fullName evidence="3">Tetratricopeptide repeat protein</fullName>
    </recommendedName>
</protein>
<proteinExistence type="predicted"/>
<evidence type="ECO:0008006" key="3">
    <source>
        <dbReference type="Google" id="ProtNLM"/>
    </source>
</evidence>
<accession>A0A7W8YYR0</accession>
<name>A0A7W8YYR0_9SPHI</name>
<evidence type="ECO:0000313" key="2">
    <source>
        <dbReference type="Proteomes" id="UP000537718"/>
    </source>
</evidence>